<organism evidence="7 8">
    <name type="scientific">Moelleriella libera RCEF 2490</name>
    <dbReference type="NCBI Taxonomy" id="1081109"/>
    <lineage>
        <taxon>Eukaryota</taxon>
        <taxon>Fungi</taxon>
        <taxon>Dikarya</taxon>
        <taxon>Ascomycota</taxon>
        <taxon>Pezizomycotina</taxon>
        <taxon>Sordariomycetes</taxon>
        <taxon>Hypocreomycetidae</taxon>
        <taxon>Hypocreales</taxon>
        <taxon>Clavicipitaceae</taxon>
        <taxon>Moelleriella</taxon>
    </lineage>
</organism>
<dbReference type="GO" id="GO:0000422">
    <property type="term" value="P:autophagy of mitochondrion"/>
    <property type="evidence" value="ECO:0007669"/>
    <property type="project" value="TreeGrafter"/>
</dbReference>
<dbReference type="PANTHER" id="PTHR37278">
    <property type="entry name" value="AUTOPHAGY-RELATED PROTEIN 33-RELATED"/>
    <property type="match status" value="1"/>
</dbReference>
<evidence type="ECO:0000256" key="3">
    <source>
        <dbReference type="ARBA" id="ARBA00022989"/>
    </source>
</evidence>
<keyword evidence="3 6" id="KW-1133">Transmembrane helix</keyword>
<evidence type="ECO:0000313" key="7">
    <source>
        <dbReference type="EMBL" id="OAA33167.1"/>
    </source>
</evidence>
<protein>
    <recommendedName>
        <fullName evidence="9">Autophagy-related protein 33</fullName>
    </recommendedName>
</protein>
<comment type="caution">
    <text evidence="7">The sequence shown here is derived from an EMBL/GenBank/DDBJ whole genome shotgun (WGS) entry which is preliminary data.</text>
</comment>
<feature type="transmembrane region" description="Helical" evidence="6">
    <location>
        <begin position="167"/>
        <end position="186"/>
    </location>
</feature>
<dbReference type="PANTHER" id="PTHR37278:SF1">
    <property type="entry name" value="AUTOPHAGY-RELATED PROTEIN 33-RELATED"/>
    <property type="match status" value="1"/>
</dbReference>
<feature type="transmembrane region" description="Helical" evidence="6">
    <location>
        <begin position="62"/>
        <end position="81"/>
    </location>
</feature>
<sequence>MVCAGARAISVLKFVGTVSLGLLTGVSYTVSNVTLPTLLRLPSSVSASLANAAFTDNLQTPVLALTSLASVPLFLAFVLSPRRVRHPYLLYTSVLAAFSAAVPLLLPQPAPRPAAAQHAKKPSARARMEASYEVLGDAHSEPASEEDIEDVNGEEVRAQVESLSRGYLARTGVAALGFAMAIVGLWGDGAPKTAVYVSTP</sequence>
<reference evidence="7 8" key="1">
    <citation type="journal article" date="2016" name="Genome Biol. Evol.">
        <title>Divergent and convergent evolution of fungal pathogenicity.</title>
        <authorList>
            <person name="Shang Y."/>
            <person name="Xiao G."/>
            <person name="Zheng P."/>
            <person name="Cen K."/>
            <person name="Zhan S."/>
            <person name="Wang C."/>
        </authorList>
    </citation>
    <scope>NUCLEOTIDE SEQUENCE [LARGE SCALE GENOMIC DNA]</scope>
    <source>
        <strain evidence="7 8">RCEF 2490</strain>
    </source>
</reference>
<comment type="subcellular location">
    <subcellularLocation>
        <location evidence="1">Membrane</location>
        <topology evidence="1">Multi-pass membrane protein</topology>
    </subcellularLocation>
</comment>
<dbReference type="GO" id="GO:0016236">
    <property type="term" value="P:macroautophagy"/>
    <property type="evidence" value="ECO:0007669"/>
    <property type="project" value="TreeGrafter"/>
</dbReference>
<keyword evidence="2 6" id="KW-0812">Transmembrane</keyword>
<comment type="similarity">
    <text evidence="5">Belongs to the ATG33 family.</text>
</comment>
<evidence type="ECO:0000313" key="8">
    <source>
        <dbReference type="Proteomes" id="UP000078544"/>
    </source>
</evidence>
<keyword evidence="8" id="KW-1185">Reference proteome</keyword>
<gene>
    <name evidence="7" type="ORF">AAL_00632</name>
</gene>
<dbReference type="GO" id="GO:0005741">
    <property type="term" value="C:mitochondrial outer membrane"/>
    <property type="evidence" value="ECO:0007669"/>
    <property type="project" value="TreeGrafter"/>
</dbReference>
<dbReference type="AlphaFoldDB" id="A0A166V0H7"/>
<accession>A0A166V0H7</accession>
<name>A0A166V0H7_9HYPO</name>
<feature type="transmembrane region" description="Helical" evidence="6">
    <location>
        <begin position="12"/>
        <end position="30"/>
    </location>
</feature>
<evidence type="ECO:0000256" key="4">
    <source>
        <dbReference type="ARBA" id="ARBA00023136"/>
    </source>
</evidence>
<dbReference type="EMBL" id="AZGY01000001">
    <property type="protein sequence ID" value="OAA33167.1"/>
    <property type="molecule type" value="Genomic_DNA"/>
</dbReference>
<dbReference type="OrthoDB" id="5336366at2759"/>
<evidence type="ECO:0000256" key="1">
    <source>
        <dbReference type="ARBA" id="ARBA00004141"/>
    </source>
</evidence>
<dbReference type="Proteomes" id="UP000078544">
    <property type="component" value="Unassembled WGS sequence"/>
</dbReference>
<proteinExistence type="inferred from homology"/>
<dbReference type="InterPro" id="IPR051668">
    <property type="entry name" value="ATG33"/>
</dbReference>
<evidence type="ECO:0000256" key="6">
    <source>
        <dbReference type="SAM" id="Phobius"/>
    </source>
</evidence>
<feature type="transmembrane region" description="Helical" evidence="6">
    <location>
        <begin position="88"/>
        <end position="106"/>
    </location>
</feature>
<evidence type="ECO:0008006" key="9">
    <source>
        <dbReference type="Google" id="ProtNLM"/>
    </source>
</evidence>
<evidence type="ECO:0000256" key="5">
    <source>
        <dbReference type="ARBA" id="ARBA00038013"/>
    </source>
</evidence>
<keyword evidence="4 6" id="KW-0472">Membrane</keyword>
<evidence type="ECO:0000256" key="2">
    <source>
        <dbReference type="ARBA" id="ARBA00022692"/>
    </source>
</evidence>